<feature type="region of interest" description="Disordered" evidence="5">
    <location>
        <begin position="264"/>
        <end position="309"/>
    </location>
</feature>
<evidence type="ECO:0000256" key="6">
    <source>
        <dbReference type="SAM" id="Phobius"/>
    </source>
</evidence>
<dbReference type="InterPro" id="IPR000832">
    <property type="entry name" value="GPCR_2_secretin-like"/>
</dbReference>
<sequence>MEQMMHQRTEQGRVLSADQIRTLIVLERVGGSVSLVAVMLIFVAYALVKRVRNVQNTFIVFASVSNVGASIACIISMDGLFRGKMSPLCQAQSFMFEMFMQSDPWWSLAMAVNVYLVFYMRFDPNCFKRWWWLYCIICYGGPFTIAMTLLFIRDESRGGPVYGEAELWCWVDREWDFIRIYTYYMLIWMCILGSIICYVLVGFCVFRSRNRLRSLSTTRSRDDREPKTSTSHSESTNGRREGFYGTVITEVQVTHSNAFTAPFTMEPKQARRPEGTHVSFEEPPDQVQPMPGQYYSSVTSTPAPRTPRPTASRRIAAAVAAAANKFVIDDPIKRAYLRTSLLFALSVLVTWIPSSLNRIHSWLAGGSPFEYHVSTAAVLPLQGLWNAVIFFITSWSSLSNWYRGAHEERWEEVHDNPHNSNNNKRVEDGTFRRVTRHDDLAADSDLEAYSGTAGSDVELRDCQAKRSMDL</sequence>
<dbReference type="AlphaFoldDB" id="A0A084B9S1"/>
<feature type="transmembrane region" description="Helical" evidence="6">
    <location>
        <begin position="29"/>
        <end position="48"/>
    </location>
</feature>
<keyword evidence="9" id="KW-1185">Reference proteome</keyword>
<accession>A0A084B9S1</accession>
<feature type="compositionally biased region" description="Low complexity" evidence="5">
    <location>
        <begin position="296"/>
        <end position="309"/>
    </location>
</feature>
<keyword evidence="4 6" id="KW-0472">Membrane</keyword>
<organism evidence="8 9">
    <name type="scientific">Stachybotrys chartarum (strain CBS 109288 / IBT 7711)</name>
    <name type="common">Toxic black mold</name>
    <name type="synonym">Stilbospora chartarum</name>
    <dbReference type="NCBI Taxonomy" id="1280523"/>
    <lineage>
        <taxon>Eukaryota</taxon>
        <taxon>Fungi</taxon>
        <taxon>Dikarya</taxon>
        <taxon>Ascomycota</taxon>
        <taxon>Pezizomycotina</taxon>
        <taxon>Sordariomycetes</taxon>
        <taxon>Hypocreomycetidae</taxon>
        <taxon>Hypocreales</taxon>
        <taxon>Stachybotryaceae</taxon>
        <taxon>Stachybotrys</taxon>
    </lineage>
</organism>
<feature type="transmembrane region" description="Helical" evidence="6">
    <location>
        <begin position="183"/>
        <end position="206"/>
    </location>
</feature>
<evidence type="ECO:0000259" key="7">
    <source>
        <dbReference type="PROSITE" id="PS50261"/>
    </source>
</evidence>
<feature type="region of interest" description="Disordered" evidence="5">
    <location>
        <begin position="217"/>
        <end position="240"/>
    </location>
</feature>
<feature type="transmembrane region" description="Helical" evidence="6">
    <location>
        <begin position="57"/>
        <end position="77"/>
    </location>
</feature>
<dbReference type="Gene3D" id="1.20.1070.10">
    <property type="entry name" value="Rhodopsin 7-helix transmembrane proteins"/>
    <property type="match status" value="1"/>
</dbReference>
<evidence type="ECO:0000313" key="9">
    <source>
        <dbReference type="Proteomes" id="UP000028045"/>
    </source>
</evidence>
<evidence type="ECO:0000256" key="3">
    <source>
        <dbReference type="ARBA" id="ARBA00022989"/>
    </source>
</evidence>
<dbReference type="Pfam" id="PF00002">
    <property type="entry name" value="7tm_2"/>
    <property type="match status" value="1"/>
</dbReference>
<evidence type="ECO:0000256" key="4">
    <source>
        <dbReference type="ARBA" id="ARBA00023136"/>
    </source>
</evidence>
<feature type="transmembrane region" description="Helical" evidence="6">
    <location>
        <begin position="105"/>
        <end position="122"/>
    </location>
</feature>
<gene>
    <name evidence="8" type="ORF">S7711_00457</name>
</gene>
<evidence type="ECO:0000256" key="5">
    <source>
        <dbReference type="SAM" id="MobiDB-lite"/>
    </source>
</evidence>
<dbReference type="GO" id="GO:0007189">
    <property type="term" value="P:adenylate cyclase-activating G protein-coupled receptor signaling pathway"/>
    <property type="evidence" value="ECO:0007669"/>
    <property type="project" value="TreeGrafter"/>
</dbReference>
<proteinExistence type="predicted"/>
<reference evidence="8 9" key="1">
    <citation type="journal article" date="2014" name="BMC Genomics">
        <title>Comparative genome sequencing reveals chemotype-specific gene clusters in the toxigenic black mold Stachybotrys.</title>
        <authorList>
            <person name="Semeiks J."/>
            <person name="Borek D."/>
            <person name="Otwinowski Z."/>
            <person name="Grishin N.V."/>
        </authorList>
    </citation>
    <scope>NUCLEOTIDE SEQUENCE [LARGE SCALE GENOMIC DNA]</scope>
    <source>
        <strain evidence="9">CBS 109288 / IBT 7711</strain>
    </source>
</reference>
<name>A0A084B9S1_STACB</name>
<dbReference type="GO" id="GO:0004930">
    <property type="term" value="F:G protein-coupled receptor activity"/>
    <property type="evidence" value="ECO:0007669"/>
    <property type="project" value="InterPro"/>
</dbReference>
<feature type="transmembrane region" description="Helical" evidence="6">
    <location>
        <begin position="335"/>
        <end position="353"/>
    </location>
</feature>
<feature type="domain" description="G-protein coupled receptors family 2 profile 2" evidence="7">
    <location>
        <begin position="23"/>
        <end position="206"/>
    </location>
</feature>
<protein>
    <recommendedName>
        <fullName evidence="7">G-protein coupled receptors family 2 profile 2 domain-containing protein</fullName>
    </recommendedName>
</protein>
<dbReference type="GO" id="GO:0007166">
    <property type="term" value="P:cell surface receptor signaling pathway"/>
    <property type="evidence" value="ECO:0007669"/>
    <property type="project" value="InterPro"/>
</dbReference>
<dbReference type="OrthoDB" id="18453at2759"/>
<keyword evidence="3 6" id="KW-1133">Transmembrane helix</keyword>
<feature type="transmembrane region" description="Helical" evidence="6">
    <location>
        <begin position="131"/>
        <end position="152"/>
    </location>
</feature>
<feature type="transmembrane region" description="Helical" evidence="6">
    <location>
        <begin position="373"/>
        <end position="393"/>
    </location>
</feature>
<dbReference type="PROSITE" id="PS50261">
    <property type="entry name" value="G_PROTEIN_RECEP_F2_4"/>
    <property type="match status" value="1"/>
</dbReference>
<dbReference type="SUPFAM" id="SSF81321">
    <property type="entry name" value="Family A G protein-coupled receptor-like"/>
    <property type="match status" value="1"/>
</dbReference>
<dbReference type="GO" id="GO:0005886">
    <property type="term" value="C:plasma membrane"/>
    <property type="evidence" value="ECO:0007669"/>
    <property type="project" value="TreeGrafter"/>
</dbReference>
<evidence type="ECO:0000256" key="2">
    <source>
        <dbReference type="ARBA" id="ARBA00022692"/>
    </source>
</evidence>
<dbReference type="PANTHER" id="PTHR23112:SF0">
    <property type="entry name" value="TRANSMEMBRANE PROTEIN 116"/>
    <property type="match status" value="1"/>
</dbReference>
<dbReference type="Proteomes" id="UP000028045">
    <property type="component" value="Unassembled WGS sequence"/>
</dbReference>
<dbReference type="InterPro" id="IPR017981">
    <property type="entry name" value="GPCR_2-like_7TM"/>
</dbReference>
<evidence type="ECO:0000256" key="1">
    <source>
        <dbReference type="ARBA" id="ARBA00004141"/>
    </source>
</evidence>
<evidence type="ECO:0000313" key="8">
    <source>
        <dbReference type="EMBL" id="KEY74300.1"/>
    </source>
</evidence>
<dbReference type="EMBL" id="KL647645">
    <property type="protein sequence ID" value="KEY74300.1"/>
    <property type="molecule type" value="Genomic_DNA"/>
</dbReference>
<keyword evidence="2 6" id="KW-0812">Transmembrane</keyword>
<dbReference type="HOGENOM" id="CLU_024810_0_1_1"/>
<dbReference type="PANTHER" id="PTHR23112">
    <property type="entry name" value="G PROTEIN-COUPLED RECEPTOR 157-RELATED"/>
    <property type="match status" value="1"/>
</dbReference>
<comment type="subcellular location">
    <subcellularLocation>
        <location evidence="1">Membrane</location>
        <topology evidence="1">Multi-pass membrane protein</topology>
    </subcellularLocation>
</comment>